<protein>
    <recommendedName>
        <fullName evidence="3">Protein kinase domain-containing protein</fullName>
    </recommendedName>
</protein>
<keyword evidence="2" id="KW-1185">Reference proteome</keyword>
<comment type="caution">
    <text evidence="1">The sequence shown here is derived from an EMBL/GenBank/DDBJ whole genome shotgun (WGS) entry which is preliminary data.</text>
</comment>
<dbReference type="SUPFAM" id="SSF56112">
    <property type="entry name" value="Protein kinase-like (PK-like)"/>
    <property type="match status" value="1"/>
</dbReference>
<dbReference type="OrthoDB" id="544350at2759"/>
<evidence type="ECO:0000313" key="2">
    <source>
        <dbReference type="Proteomes" id="UP000266861"/>
    </source>
</evidence>
<dbReference type="Gene3D" id="1.10.10.1010">
    <property type="entry name" value="Intein homing endonuclease, domain IV"/>
    <property type="match status" value="3"/>
</dbReference>
<dbReference type="AlphaFoldDB" id="A0A397G1R8"/>
<proteinExistence type="predicted"/>
<organism evidence="1 2">
    <name type="scientific">Diversispora epigaea</name>
    <dbReference type="NCBI Taxonomy" id="1348612"/>
    <lineage>
        <taxon>Eukaryota</taxon>
        <taxon>Fungi</taxon>
        <taxon>Fungi incertae sedis</taxon>
        <taxon>Mucoromycota</taxon>
        <taxon>Glomeromycotina</taxon>
        <taxon>Glomeromycetes</taxon>
        <taxon>Diversisporales</taxon>
        <taxon>Diversisporaceae</taxon>
        <taxon>Diversispora</taxon>
    </lineage>
</organism>
<evidence type="ECO:0008006" key="3">
    <source>
        <dbReference type="Google" id="ProtNLM"/>
    </source>
</evidence>
<evidence type="ECO:0000313" key="1">
    <source>
        <dbReference type="EMBL" id="RHZ44895.1"/>
    </source>
</evidence>
<name>A0A397G1R8_9GLOM</name>
<dbReference type="InterPro" id="IPR011009">
    <property type="entry name" value="Kinase-like_dom_sf"/>
</dbReference>
<sequence length="365" mass="43489">MIICKICETLYLYDYIDWCELCILCFKNNFCEWTSGNEKIDKFIQVAQLTAFESIEWIPYHGFKDIKEIAKGGFSTIYYAKWIDGYITGWDIEKMQWKRYGEFEVVLKKFDNFENSNEEFLNKMSIHLKSNETKRKNYIKEIAKGGFSTIYYAKWIDGYITGWDIKKTQWERCGNPEVVLKKFDNFENSNEEFLNKMSIHLKSNETKRKNCFKGITKDPKTNKYMMVLEYMPDEHASTHFKNNFCKWTSGNEKIDKFIQDAQLTASESKKAIEWIPYHGFKGIKEIAKGGFGTIYYAKWIDGYIMGLDIEKKQWERYGKLEVVLKKFDNFENSNEEFLNKVKIFFELLLYVNSLKIGRNEEKELF</sequence>
<reference evidence="1 2" key="1">
    <citation type="submission" date="2018-08" db="EMBL/GenBank/DDBJ databases">
        <title>Genome and evolution of the arbuscular mycorrhizal fungus Diversispora epigaea (formerly Glomus versiforme) and its bacterial endosymbionts.</title>
        <authorList>
            <person name="Sun X."/>
            <person name="Fei Z."/>
            <person name="Harrison M."/>
        </authorList>
    </citation>
    <scope>NUCLEOTIDE SEQUENCE [LARGE SCALE GENOMIC DNA]</scope>
    <source>
        <strain evidence="1 2">IT104</strain>
    </source>
</reference>
<accession>A0A397G1R8</accession>
<dbReference type="Proteomes" id="UP000266861">
    <property type="component" value="Unassembled WGS sequence"/>
</dbReference>
<gene>
    <name evidence="1" type="ORF">Glove_707g71</name>
</gene>
<dbReference type="EMBL" id="PQFF01000563">
    <property type="protein sequence ID" value="RHZ44895.1"/>
    <property type="molecule type" value="Genomic_DNA"/>
</dbReference>